<keyword evidence="2" id="KW-1185">Reference proteome</keyword>
<sequence length="180" mass="19974">MSGVKAGLKKRRYEDLGLYYPAVSVPSPLESSFLGLFRRAALSKWVLSEEQIGTDSPLRTPILAHLFLKYRSDIITNGKSGGLEVSNSKVSSDFFSSETQAKRKRPPIHARRNYNILTLANQSELLRTDSLRSKKSNRPCMAGQGQYPTPPKAIRCPLSLSSIKLGRLPSFTGLGTMHHK</sequence>
<gene>
    <name evidence="1" type="ORF">CDAR_195551</name>
</gene>
<protein>
    <submittedName>
        <fullName evidence="1">Uncharacterized protein</fullName>
    </submittedName>
</protein>
<comment type="caution">
    <text evidence="1">The sequence shown here is derived from an EMBL/GenBank/DDBJ whole genome shotgun (WGS) entry which is preliminary data.</text>
</comment>
<evidence type="ECO:0000313" key="1">
    <source>
        <dbReference type="EMBL" id="GIX81969.1"/>
    </source>
</evidence>
<accession>A0AAV4NAV9</accession>
<proteinExistence type="predicted"/>
<dbReference type="Proteomes" id="UP001054837">
    <property type="component" value="Unassembled WGS sequence"/>
</dbReference>
<dbReference type="AlphaFoldDB" id="A0AAV4NAV9"/>
<organism evidence="1 2">
    <name type="scientific">Caerostris darwini</name>
    <dbReference type="NCBI Taxonomy" id="1538125"/>
    <lineage>
        <taxon>Eukaryota</taxon>
        <taxon>Metazoa</taxon>
        <taxon>Ecdysozoa</taxon>
        <taxon>Arthropoda</taxon>
        <taxon>Chelicerata</taxon>
        <taxon>Arachnida</taxon>
        <taxon>Araneae</taxon>
        <taxon>Araneomorphae</taxon>
        <taxon>Entelegynae</taxon>
        <taxon>Araneoidea</taxon>
        <taxon>Araneidae</taxon>
        <taxon>Caerostris</taxon>
    </lineage>
</organism>
<evidence type="ECO:0000313" key="2">
    <source>
        <dbReference type="Proteomes" id="UP001054837"/>
    </source>
</evidence>
<reference evidence="1 2" key="1">
    <citation type="submission" date="2021-06" db="EMBL/GenBank/DDBJ databases">
        <title>Caerostris darwini draft genome.</title>
        <authorList>
            <person name="Kono N."/>
            <person name="Arakawa K."/>
        </authorList>
    </citation>
    <scope>NUCLEOTIDE SEQUENCE [LARGE SCALE GENOMIC DNA]</scope>
</reference>
<dbReference type="EMBL" id="BPLQ01001458">
    <property type="protein sequence ID" value="GIX81969.1"/>
    <property type="molecule type" value="Genomic_DNA"/>
</dbReference>
<name>A0AAV4NAV9_9ARAC</name>